<feature type="chain" id="PRO_5004730584" description="Leucine-rich repeat-containing N-terminal plant-type domain-containing protein" evidence="14">
    <location>
        <begin position="17"/>
        <end position="965"/>
    </location>
</feature>
<evidence type="ECO:0000256" key="4">
    <source>
        <dbReference type="ARBA" id="ARBA00022553"/>
    </source>
</evidence>
<evidence type="ECO:0000256" key="1">
    <source>
        <dbReference type="ARBA" id="ARBA00004251"/>
    </source>
</evidence>
<keyword evidence="17" id="KW-1185">Reference proteome</keyword>
<keyword evidence="8" id="KW-0677">Repeat</keyword>
<comment type="subcellular location">
    <subcellularLocation>
        <location evidence="1">Cell membrane</location>
        <topology evidence="1">Single-pass type I membrane protein</topology>
    </subcellularLocation>
</comment>
<keyword evidence="10 13" id="KW-0472">Membrane</keyword>
<name>V4UMF6_CITCL</name>
<dbReference type="InterPro" id="IPR046956">
    <property type="entry name" value="RLP23-like"/>
</dbReference>
<keyword evidence="6 13" id="KW-0812">Transmembrane</keyword>
<dbReference type="EMBL" id="KI535697">
    <property type="protein sequence ID" value="ESR65440.1"/>
    <property type="molecule type" value="Genomic_DNA"/>
</dbReference>
<evidence type="ECO:0000256" key="2">
    <source>
        <dbReference type="ARBA" id="ARBA00009592"/>
    </source>
</evidence>
<dbReference type="PANTHER" id="PTHR48063">
    <property type="entry name" value="LRR RECEPTOR-LIKE KINASE"/>
    <property type="match status" value="1"/>
</dbReference>
<keyword evidence="12" id="KW-0325">Glycoprotein</keyword>
<evidence type="ECO:0000313" key="16">
    <source>
        <dbReference type="EMBL" id="ESR65440.1"/>
    </source>
</evidence>
<dbReference type="Gene3D" id="3.80.10.10">
    <property type="entry name" value="Ribonuclease Inhibitor"/>
    <property type="match status" value="3"/>
</dbReference>
<dbReference type="SUPFAM" id="SSF52058">
    <property type="entry name" value="L domain-like"/>
    <property type="match status" value="2"/>
</dbReference>
<evidence type="ECO:0000256" key="10">
    <source>
        <dbReference type="ARBA" id="ARBA00023136"/>
    </source>
</evidence>
<evidence type="ECO:0000259" key="15">
    <source>
        <dbReference type="Pfam" id="PF08263"/>
    </source>
</evidence>
<dbReference type="OMA" id="ILSTWID"/>
<dbReference type="Gramene" id="ESR65440">
    <property type="protein sequence ID" value="ESR65440"/>
    <property type="gene ID" value="CICLE_v10010467mg"/>
</dbReference>
<dbReference type="Proteomes" id="UP000030687">
    <property type="component" value="Unassembled WGS sequence"/>
</dbReference>
<protein>
    <recommendedName>
        <fullName evidence="15">Leucine-rich repeat-containing N-terminal plant-type domain-containing protein</fullName>
    </recommendedName>
</protein>
<dbReference type="FunFam" id="3.80.10.10:FF:000722">
    <property type="entry name" value="Leucine-rich repeat receptor-like protein kinase"/>
    <property type="match status" value="1"/>
</dbReference>
<organism evidence="16 17">
    <name type="scientific">Citrus clementina</name>
    <name type="common">Clementine</name>
    <name type="synonym">Citrus deliciosa x Citrus sinensis</name>
    <dbReference type="NCBI Taxonomy" id="85681"/>
    <lineage>
        <taxon>Eukaryota</taxon>
        <taxon>Viridiplantae</taxon>
        <taxon>Streptophyta</taxon>
        <taxon>Embryophyta</taxon>
        <taxon>Tracheophyta</taxon>
        <taxon>Spermatophyta</taxon>
        <taxon>Magnoliopsida</taxon>
        <taxon>eudicotyledons</taxon>
        <taxon>Gunneridae</taxon>
        <taxon>Pentapetalae</taxon>
        <taxon>rosids</taxon>
        <taxon>malvids</taxon>
        <taxon>Sapindales</taxon>
        <taxon>Rutaceae</taxon>
        <taxon>Aurantioideae</taxon>
        <taxon>Citrus</taxon>
    </lineage>
</organism>
<dbReference type="FunFam" id="3.80.10.10:FF:000095">
    <property type="entry name" value="LRR receptor-like serine/threonine-protein kinase GSO1"/>
    <property type="match status" value="2"/>
</dbReference>
<keyword evidence="7 14" id="KW-0732">Signal</keyword>
<keyword evidence="5" id="KW-0433">Leucine-rich repeat</keyword>
<dbReference type="KEGG" id="cic:CICLE_v10010467mg"/>
<comment type="similarity">
    <text evidence="2">Belongs to the RLP family.</text>
</comment>
<dbReference type="InterPro" id="IPR001611">
    <property type="entry name" value="Leu-rich_rpt"/>
</dbReference>
<sequence length="965" mass="107868">MSGVLVFALFLFEILAIATISISFCNGSSYHGGCLESERGALLRLKRDLKDPSNRLASWTGSGDCCAWTGVVCDNMTGHVLHLDLRNPFNYSKESEYDAIRGTALVGKINPSLLDLKHLSYLDLSFNDFQGDQIPRFVGSMGNLRYLNFSGTRIGGMIPQQLGNLSNLQFLDLSSNYLLYVDNILWLSGLSVLEHLDLRSVNLSKAFDWLMVANKLPSLVELRLSNCQLQFSPLATANFSSLTVLDLSHNQFDNSFIPSWVFGLSHLLFLDLGFNNFQGPIPGRLQNLTSLKHLGLDSNYFNSSIPNWLYRFIHLEYLSLRNNKLQGTIDSEALGNLTSISRLDLSLNTDLAGRIPRSMASLCNLKSINLRGVHVSQEISEILDIFSGCVSNGLESLDMRSSSIYGHLTDQLGQFRNLVTLNLANNSIVGPIPESFDNKLNGTLSELHFANLTELSWFRVGGNQLTLEVNHDWIPPFQLVALGLHSCYIGSQFPLWLNSQKHLQFLVLVNSRISDIFPIRFFKSASQLKILDLEKNQIHGEMPNLTEFTQLSFLSVDSNNMSGPLPLISSNLVYLGLSYNSFPGSISHFLCDKINETKRLEALKLNDNYLQGELPDCWVSYQNLKILKLSNNKFTGNLPNSFGSLASLVWLDLGKNRLSGTIPVSLKNCTALESLDVGENEFVGNIPAWFGERFSSMVVLNLRSNKFHGPLPTRLCDLAILQILDIADNNLSGAIPNCINNLTGMQHLPIPLDVDVILTEKASVVRRGEVVEYDEILNFVTVTAVSWNDLPKKVPLEVRNLKAMQSLNFSHNTFTGRIPESIGVMRSLESVDFSVNQLSGEIPQSMSNLMSLNYLNLSNNKLTRKIPSSTQLQSFDASSFAGNDLCGAPLPKNCTENVSNSEDENGDEDEDELDHWFYVSIALGFVVGIWCFMGPLIFNRRWRYKYCRFLNRLEERVVGVVRKRG</sequence>
<dbReference type="InParanoid" id="V4UMF6"/>
<evidence type="ECO:0000256" key="6">
    <source>
        <dbReference type="ARBA" id="ARBA00022692"/>
    </source>
</evidence>
<dbReference type="GO" id="GO:0005886">
    <property type="term" value="C:plasma membrane"/>
    <property type="evidence" value="ECO:0007669"/>
    <property type="project" value="UniProtKB-SubCell"/>
</dbReference>
<evidence type="ECO:0000256" key="3">
    <source>
        <dbReference type="ARBA" id="ARBA00022475"/>
    </source>
</evidence>
<dbReference type="eggNOG" id="KOG0619">
    <property type="taxonomic scope" value="Eukaryota"/>
</dbReference>
<evidence type="ECO:0000256" key="8">
    <source>
        <dbReference type="ARBA" id="ARBA00022737"/>
    </source>
</evidence>
<dbReference type="Pfam" id="PF08263">
    <property type="entry name" value="LRRNT_2"/>
    <property type="match status" value="1"/>
</dbReference>
<keyword evidence="4" id="KW-0597">Phosphoprotein</keyword>
<dbReference type="Pfam" id="PF13855">
    <property type="entry name" value="LRR_8"/>
    <property type="match status" value="3"/>
</dbReference>
<dbReference type="PROSITE" id="PS51450">
    <property type="entry name" value="LRR"/>
    <property type="match status" value="2"/>
</dbReference>
<dbReference type="InterPro" id="IPR013210">
    <property type="entry name" value="LRR_N_plant-typ"/>
</dbReference>
<feature type="transmembrane region" description="Helical" evidence="13">
    <location>
        <begin position="916"/>
        <end position="938"/>
    </location>
</feature>
<keyword evidence="3" id="KW-1003">Cell membrane</keyword>
<evidence type="ECO:0000256" key="11">
    <source>
        <dbReference type="ARBA" id="ARBA00023170"/>
    </source>
</evidence>
<dbReference type="SMART" id="SM00369">
    <property type="entry name" value="LRR_TYP"/>
    <property type="match status" value="10"/>
</dbReference>
<keyword evidence="9 13" id="KW-1133">Transmembrane helix</keyword>
<feature type="domain" description="Leucine-rich repeat-containing N-terminal plant-type" evidence="15">
    <location>
        <begin position="36"/>
        <end position="74"/>
    </location>
</feature>
<evidence type="ECO:0000256" key="13">
    <source>
        <dbReference type="SAM" id="Phobius"/>
    </source>
</evidence>
<evidence type="ECO:0000256" key="7">
    <source>
        <dbReference type="ARBA" id="ARBA00022729"/>
    </source>
</evidence>
<evidence type="ECO:0000256" key="14">
    <source>
        <dbReference type="SAM" id="SignalP"/>
    </source>
</evidence>
<gene>
    <name evidence="16" type="ORF">CICLE_v10010467mg</name>
</gene>
<keyword evidence="11" id="KW-0675">Receptor</keyword>
<dbReference type="InterPro" id="IPR003591">
    <property type="entry name" value="Leu-rich_rpt_typical-subtyp"/>
</dbReference>
<feature type="signal peptide" evidence="14">
    <location>
        <begin position="1"/>
        <end position="16"/>
    </location>
</feature>
<evidence type="ECO:0000256" key="5">
    <source>
        <dbReference type="ARBA" id="ARBA00022614"/>
    </source>
</evidence>
<dbReference type="SUPFAM" id="SSF52047">
    <property type="entry name" value="RNI-like"/>
    <property type="match status" value="1"/>
</dbReference>
<dbReference type="AlphaFoldDB" id="V4UMF6"/>
<proteinExistence type="inferred from homology"/>
<evidence type="ECO:0000313" key="17">
    <source>
        <dbReference type="Proteomes" id="UP000030687"/>
    </source>
</evidence>
<dbReference type="InterPro" id="IPR032675">
    <property type="entry name" value="LRR_dom_sf"/>
</dbReference>
<dbReference type="PANTHER" id="PTHR48063:SF98">
    <property type="entry name" value="LRR RECEPTOR-LIKE SERINE_THREONINE-PROTEIN KINASE FLS2"/>
    <property type="match status" value="1"/>
</dbReference>
<evidence type="ECO:0000256" key="12">
    <source>
        <dbReference type="ARBA" id="ARBA00023180"/>
    </source>
</evidence>
<dbReference type="Pfam" id="PF00560">
    <property type="entry name" value="LRR_1"/>
    <property type="match status" value="6"/>
</dbReference>
<evidence type="ECO:0000256" key="9">
    <source>
        <dbReference type="ARBA" id="ARBA00022989"/>
    </source>
</evidence>
<reference evidence="16 17" key="1">
    <citation type="submission" date="2013-10" db="EMBL/GenBank/DDBJ databases">
        <authorList>
            <consortium name="International Citrus Genome Consortium"/>
            <person name="Jenkins J."/>
            <person name="Schmutz J."/>
            <person name="Prochnik S."/>
            <person name="Rokhsar D."/>
            <person name="Gmitter F."/>
            <person name="Ollitrault P."/>
            <person name="Machado M."/>
            <person name="Talon M."/>
            <person name="Wincker P."/>
            <person name="Jaillon O."/>
            <person name="Morgante M."/>
        </authorList>
    </citation>
    <scope>NUCLEOTIDE SEQUENCE</scope>
    <source>
        <strain evidence="17">cv. Clemenules</strain>
    </source>
</reference>
<accession>V4UMF6</accession>